<dbReference type="PANTHER" id="PTHR21485:SF6">
    <property type="entry name" value="N-ACYLNEURAMINATE CYTIDYLYLTRANSFERASE-RELATED"/>
    <property type="match status" value="1"/>
</dbReference>
<sequence>MKIAIIPARGGSKRLPGKNIKDLAGKPMIAWTIEAALENQVFDHVFVSTDDEKIAEVARQAGAKIPFLRPTKLASDEANTNDVVTHLVEWFEKEHKQQASTIAILQPTSPLRNAQHIKEAMQLMEEKSAKAVVSVCEVEYPIQFCNKLGKDGSMDGFIKPKDLKRTQELEPYYRLNGAIYIFLKIYVGSLNQLYSKDTYSYVMGAKESVDVDTLQDFKLAELLIKERQSQ</sequence>
<organism evidence="1 2">
    <name type="scientific">Paraperlucidibaca wandonensis</name>
    <dbReference type="NCBI Taxonomy" id="1268273"/>
    <lineage>
        <taxon>Bacteria</taxon>
        <taxon>Pseudomonadati</taxon>
        <taxon>Pseudomonadota</taxon>
        <taxon>Gammaproteobacteria</taxon>
        <taxon>Moraxellales</taxon>
        <taxon>Moraxellaceae</taxon>
        <taxon>Paraperlucidibaca</taxon>
    </lineage>
</organism>
<dbReference type="NCBIfam" id="TIGR03584">
    <property type="entry name" value="PseF"/>
    <property type="match status" value="1"/>
</dbReference>
<dbReference type="EC" id="2.7.7.81" evidence="1"/>
<reference evidence="2" key="1">
    <citation type="journal article" date="2019" name="Int. J. Syst. Evol. Microbiol.">
        <title>The Global Catalogue of Microorganisms (GCM) 10K type strain sequencing project: providing services to taxonomists for standard genome sequencing and annotation.</title>
        <authorList>
            <consortium name="The Broad Institute Genomics Platform"/>
            <consortium name="The Broad Institute Genome Sequencing Center for Infectious Disease"/>
            <person name="Wu L."/>
            <person name="Ma J."/>
        </authorList>
    </citation>
    <scope>NUCLEOTIDE SEQUENCE [LARGE SCALE GENOMIC DNA]</scope>
    <source>
        <strain evidence="2">CCUG 63419</strain>
    </source>
</reference>
<accession>A0ABW3HIB7</accession>
<dbReference type="RefSeq" id="WP_379070361.1">
    <property type="nucleotide sequence ID" value="NZ_JBHTIT010000001.1"/>
</dbReference>
<dbReference type="Proteomes" id="UP001597044">
    <property type="component" value="Unassembled WGS sequence"/>
</dbReference>
<dbReference type="InterPro" id="IPR020039">
    <property type="entry name" value="PseF"/>
</dbReference>
<evidence type="ECO:0000313" key="1">
    <source>
        <dbReference type="EMBL" id="MFD0950034.1"/>
    </source>
</evidence>
<dbReference type="InterPro" id="IPR003329">
    <property type="entry name" value="Cytidylyl_trans"/>
</dbReference>
<dbReference type="Gene3D" id="3.90.550.10">
    <property type="entry name" value="Spore Coat Polysaccharide Biosynthesis Protein SpsA, Chain A"/>
    <property type="match status" value="1"/>
</dbReference>
<keyword evidence="2" id="KW-1185">Reference proteome</keyword>
<dbReference type="InterPro" id="IPR050793">
    <property type="entry name" value="CMP-NeuNAc_synthase"/>
</dbReference>
<dbReference type="CDD" id="cd02513">
    <property type="entry name" value="CMP-NeuAc_Synthase"/>
    <property type="match status" value="1"/>
</dbReference>
<comment type="caution">
    <text evidence="1">The sequence shown here is derived from an EMBL/GenBank/DDBJ whole genome shotgun (WGS) entry which is preliminary data.</text>
</comment>
<dbReference type="Pfam" id="PF02348">
    <property type="entry name" value="CTP_transf_3"/>
    <property type="match status" value="1"/>
</dbReference>
<dbReference type="EMBL" id="JBHTIT010000001">
    <property type="protein sequence ID" value="MFD0950034.1"/>
    <property type="molecule type" value="Genomic_DNA"/>
</dbReference>
<evidence type="ECO:0000313" key="2">
    <source>
        <dbReference type="Proteomes" id="UP001597044"/>
    </source>
</evidence>
<keyword evidence="1" id="KW-0548">Nucleotidyltransferase</keyword>
<proteinExistence type="predicted"/>
<dbReference type="PANTHER" id="PTHR21485">
    <property type="entry name" value="HAD SUPERFAMILY MEMBERS CMAS AND KDSC"/>
    <property type="match status" value="1"/>
</dbReference>
<keyword evidence="1" id="KW-0808">Transferase</keyword>
<protein>
    <submittedName>
        <fullName evidence="1">Pseudaminic acid cytidylyltransferase</fullName>
        <ecNumber evidence="1">2.7.7.81</ecNumber>
    </submittedName>
</protein>
<dbReference type="SUPFAM" id="SSF53448">
    <property type="entry name" value="Nucleotide-diphospho-sugar transferases"/>
    <property type="match status" value="1"/>
</dbReference>
<dbReference type="GO" id="GO:0016779">
    <property type="term" value="F:nucleotidyltransferase activity"/>
    <property type="evidence" value="ECO:0007669"/>
    <property type="project" value="UniProtKB-KW"/>
</dbReference>
<name>A0ABW3HIB7_9GAMM</name>
<gene>
    <name evidence="1" type="primary">pseF</name>
    <name evidence="1" type="ORF">ACFQ0F_06475</name>
</gene>
<dbReference type="InterPro" id="IPR029044">
    <property type="entry name" value="Nucleotide-diphossugar_trans"/>
</dbReference>